<evidence type="ECO:0000256" key="2">
    <source>
        <dbReference type="ARBA" id="ARBA00010901"/>
    </source>
</evidence>
<organism evidence="6 7">
    <name type="scientific">Sporothrix eucalyptigena</name>
    <dbReference type="NCBI Taxonomy" id="1812306"/>
    <lineage>
        <taxon>Eukaryota</taxon>
        <taxon>Fungi</taxon>
        <taxon>Dikarya</taxon>
        <taxon>Ascomycota</taxon>
        <taxon>Pezizomycotina</taxon>
        <taxon>Sordariomycetes</taxon>
        <taxon>Sordariomycetidae</taxon>
        <taxon>Ophiostomatales</taxon>
        <taxon>Ophiostomataceae</taxon>
        <taxon>Sporothrix</taxon>
    </lineage>
</organism>
<gene>
    <name evidence="6" type="primary">INH1</name>
    <name evidence="6" type="ORF">SEUCBS140593_004789</name>
</gene>
<dbReference type="Proteomes" id="UP001642482">
    <property type="component" value="Unassembled WGS sequence"/>
</dbReference>
<evidence type="ECO:0000313" key="6">
    <source>
        <dbReference type="EMBL" id="CAK7222121.1"/>
    </source>
</evidence>
<comment type="function">
    <text evidence="4">Inhibits the enzyme activity of ATPase.</text>
</comment>
<dbReference type="InterPro" id="IPR007648">
    <property type="entry name" value="ATPase_inhibitor_mt"/>
</dbReference>
<accession>A0ABP0BRS1</accession>
<keyword evidence="7" id="KW-1185">Reference proteome</keyword>
<evidence type="ECO:0000256" key="4">
    <source>
        <dbReference type="RuleBase" id="RU368087"/>
    </source>
</evidence>
<sequence length="97" mass="10895">MLRQFTVAARPATLRTAATRTFATSAIRMAEGDTGAPRASGDAFTRREKAAEDYAIRQREKEKLLQLKQKLKEQQAHLDQLAQHIDDLTKEQGGEKN</sequence>
<feature type="coiled-coil region" evidence="5">
    <location>
        <begin position="54"/>
        <end position="91"/>
    </location>
</feature>
<comment type="similarity">
    <text evidence="2 4">Belongs to the ATPase inhibitor family.</text>
</comment>
<dbReference type="EMBL" id="CAWUHD010000043">
    <property type="protein sequence ID" value="CAK7222121.1"/>
    <property type="molecule type" value="Genomic_DNA"/>
</dbReference>
<evidence type="ECO:0000256" key="3">
    <source>
        <dbReference type="ARBA" id="ARBA00023128"/>
    </source>
</evidence>
<dbReference type="Pfam" id="PF04568">
    <property type="entry name" value="IATP"/>
    <property type="match status" value="1"/>
</dbReference>
<comment type="subcellular location">
    <subcellularLocation>
        <location evidence="1">Mitochondrion</location>
    </subcellularLocation>
</comment>
<dbReference type="Gene3D" id="1.20.5.500">
    <property type="entry name" value="Single helix bin"/>
    <property type="match status" value="1"/>
</dbReference>
<protein>
    <recommendedName>
        <fullName evidence="4">ATPase inhibitor, mitochondrial</fullName>
    </recommendedName>
</protein>
<comment type="caution">
    <text evidence="6">The sequence shown here is derived from an EMBL/GenBank/DDBJ whole genome shotgun (WGS) entry which is preliminary data.</text>
</comment>
<keyword evidence="5" id="KW-0175">Coiled coil</keyword>
<evidence type="ECO:0000256" key="1">
    <source>
        <dbReference type="ARBA" id="ARBA00004173"/>
    </source>
</evidence>
<proteinExistence type="inferred from homology"/>
<evidence type="ECO:0000313" key="7">
    <source>
        <dbReference type="Proteomes" id="UP001642482"/>
    </source>
</evidence>
<reference evidence="6 7" key="1">
    <citation type="submission" date="2024-01" db="EMBL/GenBank/DDBJ databases">
        <authorList>
            <person name="Allen C."/>
            <person name="Tagirdzhanova G."/>
        </authorList>
    </citation>
    <scope>NUCLEOTIDE SEQUENCE [LARGE SCALE GENOMIC DNA]</scope>
</reference>
<evidence type="ECO:0000256" key="5">
    <source>
        <dbReference type="SAM" id="Coils"/>
    </source>
</evidence>
<keyword evidence="3" id="KW-0496">Mitochondrion</keyword>
<name>A0ABP0BRS1_9PEZI</name>